<dbReference type="Proteomes" id="UP001359485">
    <property type="component" value="Unassembled WGS sequence"/>
</dbReference>
<dbReference type="EMBL" id="JAWJWF010000047">
    <property type="protein sequence ID" value="KAK6622222.1"/>
    <property type="molecule type" value="Genomic_DNA"/>
</dbReference>
<gene>
    <name evidence="2" type="ORF">RUM44_002029</name>
</gene>
<evidence type="ECO:0000256" key="1">
    <source>
        <dbReference type="SAM" id="MobiDB-lite"/>
    </source>
</evidence>
<reference evidence="2 3" key="1">
    <citation type="submission" date="2023-09" db="EMBL/GenBank/DDBJ databases">
        <title>Genomes of two closely related lineages of the louse Polyplax serrata with different host specificities.</title>
        <authorList>
            <person name="Martinu J."/>
            <person name="Tarabai H."/>
            <person name="Stefka J."/>
            <person name="Hypsa V."/>
        </authorList>
    </citation>
    <scope>NUCLEOTIDE SEQUENCE [LARGE SCALE GENOMIC DNA]</scope>
    <source>
        <strain evidence="2">98ZLc_SE</strain>
    </source>
</reference>
<accession>A0ABR1AME7</accession>
<organism evidence="2 3">
    <name type="scientific">Polyplax serrata</name>
    <name type="common">Common mouse louse</name>
    <dbReference type="NCBI Taxonomy" id="468196"/>
    <lineage>
        <taxon>Eukaryota</taxon>
        <taxon>Metazoa</taxon>
        <taxon>Ecdysozoa</taxon>
        <taxon>Arthropoda</taxon>
        <taxon>Hexapoda</taxon>
        <taxon>Insecta</taxon>
        <taxon>Pterygota</taxon>
        <taxon>Neoptera</taxon>
        <taxon>Paraneoptera</taxon>
        <taxon>Psocodea</taxon>
        <taxon>Troctomorpha</taxon>
        <taxon>Phthiraptera</taxon>
        <taxon>Anoplura</taxon>
        <taxon>Polyplacidae</taxon>
        <taxon>Polyplax</taxon>
    </lineage>
</organism>
<comment type="caution">
    <text evidence="2">The sequence shown here is derived from an EMBL/GenBank/DDBJ whole genome shotgun (WGS) entry which is preliminary data.</text>
</comment>
<name>A0ABR1AME7_POLSC</name>
<sequence>MVSLENDLYGESLKCDVLLGLPENRGHVTKEKHARREQTHVSLPPVKTAANARRTKPNFIENVQQDMPARDANIPQSFAQKDPVKMAFASHSRRAATDAFTRTKYIYSENRFTNSL</sequence>
<feature type="region of interest" description="Disordered" evidence="1">
    <location>
        <begin position="29"/>
        <end position="54"/>
    </location>
</feature>
<protein>
    <submittedName>
        <fullName evidence="2">Uncharacterized protein</fullName>
    </submittedName>
</protein>
<evidence type="ECO:0000313" key="2">
    <source>
        <dbReference type="EMBL" id="KAK6622222.1"/>
    </source>
</evidence>
<proteinExistence type="predicted"/>
<feature type="compositionally biased region" description="Basic and acidic residues" evidence="1">
    <location>
        <begin position="29"/>
        <end position="39"/>
    </location>
</feature>
<evidence type="ECO:0000313" key="3">
    <source>
        <dbReference type="Proteomes" id="UP001359485"/>
    </source>
</evidence>
<keyword evidence="3" id="KW-1185">Reference proteome</keyword>